<dbReference type="SMART" id="SM00220">
    <property type="entry name" value="S_TKc"/>
    <property type="match status" value="1"/>
</dbReference>
<dbReference type="PROSITE" id="PS00107">
    <property type="entry name" value="PROTEIN_KINASE_ATP"/>
    <property type="match status" value="1"/>
</dbReference>
<evidence type="ECO:0000256" key="5">
    <source>
        <dbReference type="ARBA" id="ARBA00022840"/>
    </source>
</evidence>
<evidence type="ECO:0000256" key="1">
    <source>
        <dbReference type="ARBA" id="ARBA00004629"/>
    </source>
</evidence>
<dbReference type="InterPro" id="IPR013212">
    <property type="entry name" value="Mad3/Bub1_I"/>
</dbReference>
<dbReference type="Pfam" id="PF00069">
    <property type="entry name" value="Pkinase"/>
    <property type="match status" value="1"/>
</dbReference>
<dbReference type="EMBL" id="CAJNRE010000016">
    <property type="protein sequence ID" value="CAF1903268.1"/>
    <property type="molecule type" value="Genomic_DNA"/>
</dbReference>
<accession>A0A816K6T6</accession>
<dbReference type="InterPro" id="IPR008271">
    <property type="entry name" value="Ser/Thr_kinase_AS"/>
</dbReference>
<evidence type="ECO:0000256" key="4">
    <source>
        <dbReference type="ARBA" id="ARBA00022838"/>
    </source>
</evidence>
<evidence type="ECO:0008006" key="13">
    <source>
        <dbReference type="Google" id="ProtNLM"/>
    </source>
</evidence>
<evidence type="ECO:0000259" key="10">
    <source>
        <dbReference type="PROSITE" id="PS51489"/>
    </source>
</evidence>
<feature type="binding site" evidence="7">
    <location>
        <position position="426"/>
    </location>
    <ligand>
        <name>ATP</name>
        <dbReference type="ChEBI" id="CHEBI:30616"/>
    </ligand>
</feature>
<reference evidence="11" key="1">
    <citation type="submission" date="2021-02" db="EMBL/GenBank/DDBJ databases">
        <authorList>
            <person name="Nowell W R."/>
        </authorList>
    </citation>
    <scope>NUCLEOTIDE SEQUENCE</scope>
</reference>
<dbReference type="PROSITE" id="PS50011">
    <property type="entry name" value="PROTEIN_KINASE_DOM"/>
    <property type="match status" value="1"/>
</dbReference>
<gene>
    <name evidence="11" type="ORF">MBJ925_LOCUS251</name>
</gene>
<evidence type="ECO:0000313" key="12">
    <source>
        <dbReference type="Proteomes" id="UP000663824"/>
    </source>
</evidence>
<dbReference type="PROSITE" id="PS51489">
    <property type="entry name" value="BUB1_N"/>
    <property type="match status" value="1"/>
</dbReference>
<dbReference type="GO" id="GO:0004672">
    <property type="term" value="F:protein kinase activity"/>
    <property type="evidence" value="ECO:0007669"/>
    <property type="project" value="InterPro"/>
</dbReference>
<keyword evidence="6" id="KW-0137">Centromere</keyword>
<evidence type="ECO:0000256" key="2">
    <source>
        <dbReference type="ARBA" id="ARBA00022454"/>
    </source>
</evidence>
<dbReference type="Gene3D" id="1.25.40.430">
    <property type="match status" value="1"/>
</dbReference>
<sequence>MTKPTIAQLQHEFGKRSKRYTGINEVSDLWLPFLAAVQDTLPDDDNGENTLANNQILYPICVRCLEKFENDSEQINNKDFAEICLLIVCVRCLEKFENDSEQINNKDFAEICLLIPEMSVDKGLWYGLFYKKRIGVKYAHLWIDWAEYTEENELNWAGSWGIYEEAKKFVSDPNECAEIDEAYQAFALRFKEWDQQEYNKEQSKKPQKNRTTVTKRKTQTRSSFDLMMTTEPKTKRSPARAPMKVQMSIDTDDDPDCQLLPECREAVRIEYSRMLDMSNTSLLGGERISCIPSNLRRGSVVPPLMNLFTIDQVLRRQSYVPVDDTLDENFLNVSCIVVDDRDPFDDHIRRQILDKRGINYALMENYSVEKNNLPPILAKTKIGTKIETVELGGTTYEFGKKLGEGAYGYVITARLESNPKVSYACKIQHPPTVWEFYILTELSRRSVRKAGQFDLNQRIPTVYRLIEYNDYSVMFMQRAPQTLLDFANYHISRDRYVPLCYQLYYSIEMLRIFDYMHRLRIIHCDVKPDNFMVLHCPTAFSAKKESCGPIPSLMLIDFNRSIDLKLFDNGTAFVTCVPKKELACVEMLHNRPWIFQHDLFGMVYSIHVLVFLSYMTVCEDEQRQDGTMTTKAKFSKRTHDIWKEFFHEFLNIPDCQHLPDLNAWADRLELLLFEEAKRIKAKDTDYTNMFRIKLDTHLNQFQPAPPTPAT</sequence>
<dbReference type="InterPro" id="IPR000719">
    <property type="entry name" value="Prot_kinase_dom"/>
</dbReference>
<keyword evidence="5 7" id="KW-0067">ATP-binding</keyword>
<evidence type="ECO:0000313" key="11">
    <source>
        <dbReference type="EMBL" id="CAF1903268.1"/>
    </source>
</evidence>
<proteinExistence type="predicted"/>
<name>A0A816K6T6_9BILA</name>
<dbReference type="InterPro" id="IPR015661">
    <property type="entry name" value="Bub1/Mad3"/>
</dbReference>
<dbReference type="GO" id="GO:0000776">
    <property type="term" value="C:kinetochore"/>
    <property type="evidence" value="ECO:0007669"/>
    <property type="project" value="UniProtKB-KW"/>
</dbReference>
<evidence type="ECO:0000256" key="6">
    <source>
        <dbReference type="ARBA" id="ARBA00023328"/>
    </source>
</evidence>
<dbReference type="GO" id="GO:0032991">
    <property type="term" value="C:protein-containing complex"/>
    <property type="evidence" value="ECO:0007669"/>
    <property type="project" value="UniProtKB-ARBA"/>
</dbReference>
<feature type="domain" description="Protein kinase" evidence="9">
    <location>
        <begin position="396"/>
        <end position="710"/>
    </location>
</feature>
<evidence type="ECO:0000256" key="7">
    <source>
        <dbReference type="PROSITE-ProRule" id="PRU10141"/>
    </source>
</evidence>
<keyword evidence="2" id="KW-0158">Chromosome</keyword>
<dbReference type="SUPFAM" id="SSF56112">
    <property type="entry name" value="Protein kinase-like (PK-like)"/>
    <property type="match status" value="1"/>
</dbReference>
<evidence type="ECO:0000256" key="8">
    <source>
        <dbReference type="SAM" id="MobiDB-lite"/>
    </source>
</evidence>
<comment type="subcellular location">
    <subcellularLocation>
        <location evidence="1">Chromosome</location>
        <location evidence="1">Centromere</location>
        <location evidence="1">Kinetochore</location>
    </subcellularLocation>
</comment>
<dbReference type="GO" id="GO:0007094">
    <property type="term" value="P:mitotic spindle assembly checkpoint signaling"/>
    <property type="evidence" value="ECO:0007669"/>
    <property type="project" value="InterPro"/>
</dbReference>
<keyword evidence="4" id="KW-0995">Kinetochore</keyword>
<dbReference type="Gene3D" id="1.10.510.10">
    <property type="entry name" value="Transferase(Phosphotransferase) domain 1"/>
    <property type="match status" value="1"/>
</dbReference>
<dbReference type="PANTHER" id="PTHR14030:SF4">
    <property type="entry name" value="BUB1 KINASE, ISOFORM A-RELATED"/>
    <property type="match status" value="1"/>
</dbReference>
<dbReference type="GO" id="GO:0005634">
    <property type="term" value="C:nucleus"/>
    <property type="evidence" value="ECO:0007669"/>
    <property type="project" value="TreeGrafter"/>
</dbReference>
<evidence type="ECO:0000256" key="3">
    <source>
        <dbReference type="ARBA" id="ARBA00022741"/>
    </source>
</evidence>
<dbReference type="GO" id="GO:0051754">
    <property type="term" value="P:meiotic sister chromatid cohesion, centromeric"/>
    <property type="evidence" value="ECO:0007669"/>
    <property type="project" value="TreeGrafter"/>
</dbReference>
<organism evidence="11 12">
    <name type="scientific">Rotaria magnacalcarata</name>
    <dbReference type="NCBI Taxonomy" id="392030"/>
    <lineage>
        <taxon>Eukaryota</taxon>
        <taxon>Metazoa</taxon>
        <taxon>Spiralia</taxon>
        <taxon>Gnathifera</taxon>
        <taxon>Rotifera</taxon>
        <taxon>Eurotatoria</taxon>
        <taxon>Bdelloidea</taxon>
        <taxon>Philodinida</taxon>
        <taxon>Philodinidae</taxon>
        <taxon>Rotaria</taxon>
    </lineage>
</organism>
<keyword evidence="3 7" id="KW-0547">Nucleotide-binding</keyword>
<protein>
    <recommendedName>
        <fullName evidence="13">Protein kinase domain-containing protein</fullName>
    </recommendedName>
</protein>
<dbReference type="Proteomes" id="UP000663824">
    <property type="component" value="Unassembled WGS sequence"/>
</dbReference>
<feature type="compositionally biased region" description="Basic residues" evidence="8">
    <location>
        <begin position="205"/>
        <end position="219"/>
    </location>
</feature>
<dbReference type="InterPro" id="IPR011009">
    <property type="entry name" value="Kinase-like_dom_sf"/>
</dbReference>
<feature type="domain" description="BUB1 N-terminal" evidence="10">
    <location>
        <begin position="13"/>
        <end position="212"/>
    </location>
</feature>
<dbReference type="GO" id="GO:0005524">
    <property type="term" value="F:ATP binding"/>
    <property type="evidence" value="ECO:0007669"/>
    <property type="project" value="UniProtKB-UniRule"/>
</dbReference>
<dbReference type="AlphaFoldDB" id="A0A816K6T6"/>
<dbReference type="PROSITE" id="PS00108">
    <property type="entry name" value="PROTEIN_KINASE_ST"/>
    <property type="match status" value="1"/>
</dbReference>
<dbReference type="PANTHER" id="PTHR14030">
    <property type="entry name" value="MITOTIC CHECKPOINT SERINE/THREONINE-PROTEIN KINASE BUB1"/>
    <property type="match status" value="1"/>
</dbReference>
<evidence type="ECO:0000259" key="9">
    <source>
        <dbReference type="PROSITE" id="PS50011"/>
    </source>
</evidence>
<dbReference type="InterPro" id="IPR017441">
    <property type="entry name" value="Protein_kinase_ATP_BS"/>
</dbReference>
<feature type="region of interest" description="Disordered" evidence="8">
    <location>
        <begin position="198"/>
        <end position="223"/>
    </location>
</feature>
<comment type="caution">
    <text evidence="11">The sequence shown here is derived from an EMBL/GenBank/DDBJ whole genome shotgun (WGS) entry which is preliminary data.</text>
</comment>